<protein>
    <submittedName>
        <fullName evidence="2">Secreted protein</fullName>
    </submittedName>
</protein>
<keyword evidence="1" id="KW-1185">Reference proteome</keyword>
<name>A0A7I4Z1M5_HAECO</name>
<evidence type="ECO:0000313" key="2">
    <source>
        <dbReference type="WBParaSite" id="HCON_00175180-00001"/>
    </source>
</evidence>
<dbReference type="Proteomes" id="UP000025227">
    <property type="component" value="Unplaced"/>
</dbReference>
<accession>A0A7I4Z1M5</accession>
<sequence>ISEASLLMTMSPTKTLAAVLFMLQVSQSPSCTFTNVCRVVTVTNVTYEISSASRTIA</sequence>
<dbReference type="WBParaSite" id="HCON_00175180-00001">
    <property type="protein sequence ID" value="HCON_00175180-00001"/>
    <property type="gene ID" value="HCON_00175180"/>
</dbReference>
<proteinExistence type="predicted"/>
<evidence type="ECO:0000313" key="1">
    <source>
        <dbReference type="Proteomes" id="UP000025227"/>
    </source>
</evidence>
<reference evidence="2" key="1">
    <citation type="submission" date="2020-12" db="UniProtKB">
        <authorList>
            <consortium name="WormBaseParasite"/>
        </authorList>
    </citation>
    <scope>IDENTIFICATION</scope>
    <source>
        <strain evidence="2">MHco3</strain>
    </source>
</reference>
<organism evidence="1 2">
    <name type="scientific">Haemonchus contortus</name>
    <name type="common">Barber pole worm</name>
    <dbReference type="NCBI Taxonomy" id="6289"/>
    <lineage>
        <taxon>Eukaryota</taxon>
        <taxon>Metazoa</taxon>
        <taxon>Ecdysozoa</taxon>
        <taxon>Nematoda</taxon>
        <taxon>Chromadorea</taxon>
        <taxon>Rhabditida</taxon>
        <taxon>Rhabditina</taxon>
        <taxon>Rhabditomorpha</taxon>
        <taxon>Strongyloidea</taxon>
        <taxon>Trichostrongylidae</taxon>
        <taxon>Haemonchus</taxon>
    </lineage>
</organism>
<dbReference type="AlphaFoldDB" id="A0A7I4Z1M5"/>